<accession>A0A2R4XNY6</accession>
<dbReference type="KEGG" id="boz:DBV39_19210"/>
<reference evidence="2 3" key="1">
    <citation type="submission" date="2018-04" db="EMBL/GenBank/DDBJ databases">
        <title>Bordetella sp. HZ20 isolated from seawater.</title>
        <authorList>
            <person name="Sun C."/>
        </authorList>
    </citation>
    <scope>NUCLEOTIDE SEQUENCE [LARGE SCALE GENOMIC DNA]</scope>
    <source>
        <strain evidence="2 3">HZ20</strain>
    </source>
</reference>
<protein>
    <submittedName>
        <fullName evidence="2">Uncharacterized protein</fullName>
    </submittedName>
</protein>
<keyword evidence="3" id="KW-1185">Reference proteome</keyword>
<evidence type="ECO:0000256" key="1">
    <source>
        <dbReference type="SAM" id="Phobius"/>
    </source>
</evidence>
<name>A0A2R4XNY6_9BURK</name>
<sequence length="67" mass="7622">MEYINRPAQAAVSLLARWFPVTDDPRFQETPPWGWTLSLLTGIAVVVAMFAPLMFAKDIIEILTQWS</sequence>
<organism evidence="2 3">
    <name type="scientific">Orrella marina</name>
    <dbReference type="NCBI Taxonomy" id="2163011"/>
    <lineage>
        <taxon>Bacteria</taxon>
        <taxon>Pseudomonadati</taxon>
        <taxon>Pseudomonadota</taxon>
        <taxon>Betaproteobacteria</taxon>
        <taxon>Burkholderiales</taxon>
        <taxon>Alcaligenaceae</taxon>
        <taxon>Orrella</taxon>
    </lineage>
</organism>
<dbReference type="EMBL" id="CP028901">
    <property type="protein sequence ID" value="AWB35522.1"/>
    <property type="molecule type" value="Genomic_DNA"/>
</dbReference>
<feature type="transmembrane region" description="Helical" evidence="1">
    <location>
        <begin position="33"/>
        <end position="55"/>
    </location>
</feature>
<dbReference type="Proteomes" id="UP000244571">
    <property type="component" value="Chromosome"/>
</dbReference>
<dbReference type="RefSeq" id="WP_108622978.1">
    <property type="nucleotide sequence ID" value="NZ_CP028901.1"/>
</dbReference>
<proteinExistence type="predicted"/>
<gene>
    <name evidence="2" type="ORF">DBV39_19210</name>
</gene>
<keyword evidence="1" id="KW-0812">Transmembrane</keyword>
<evidence type="ECO:0000313" key="3">
    <source>
        <dbReference type="Proteomes" id="UP000244571"/>
    </source>
</evidence>
<keyword evidence="1" id="KW-0472">Membrane</keyword>
<evidence type="ECO:0000313" key="2">
    <source>
        <dbReference type="EMBL" id="AWB35522.1"/>
    </source>
</evidence>
<keyword evidence="1" id="KW-1133">Transmembrane helix</keyword>
<dbReference type="AlphaFoldDB" id="A0A2R4XNY6"/>